<protein>
    <submittedName>
        <fullName evidence="2">Uncharacterized protein</fullName>
    </submittedName>
</protein>
<sequence>MSPPPQPPPHLIIDPHLISCPDFSAADYAFICDALKSANNLSDDEAIAQLTQNWTARNSKDQDIWDAQTRADQDAENLAKKKAEDAVETAHLELEKEKETERKERDKKRPKLGNFDPLLKVDKEADPILHPYAQKQLSDFKYCPLWYFTKMSENEALTIVNALTPDTLNLQQDSSSGSLSFQASSTVKPSKNTLADRELSWSQFSYAYAWFLCAINTANWPKPTIQMFASMFLSLTLHAFRQRSNGEKSLLVYADDTRRQWHRDIEEGNSAANLAMIVPERLECQPGSKRVEKWGRIWSDR</sequence>
<organism evidence="2 3">
    <name type="scientific">Armillaria borealis</name>
    <dbReference type="NCBI Taxonomy" id="47425"/>
    <lineage>
        <taxon>Eukaryota</taxon>
        <taxon>Fungi</taxon>
        <taxon>Dikarya</taxon>
        <taxon>Basidiomycota</taxon>
        <taxon>Agaricomycotina</taxon>
        <taxon>Agaricomycetes</taxon>
        <taxon>Agaricomycetidae</taxon>
        <taxon>Agaricales</taxon>
        <taxon>Marasmiineae</taxon>
        <taxon>Physalacriaceae</taxon>
        <taxon>Armillaria</taxon>
    </lineage>
</organism>
<gene>
    <name evidence="2" type="ORF">EV421DRAFT_1924293</name>
</gene>
<keyword evidence="3" id="KW-1185">Reference proteome</keyword>
<evidence type="ECO:0000313" key="3">
    <source>
        <dbReference type="Proteomes" id="UP001175226"/>
    </source>
</evidence>
<reference evidence="2" key="1">
    <citation type="submission" date="2023-06" db="EMBL/GenBank/DDBJ databases">
        <authorList>
            <consortium name="Lawrence Berkeley National Laboratory"/>
            <person name="Ahrendt S."/>
            <person name="Sahu N."/>
            <person name="Indic B."/>
            <person name="Wong-Bajracharya J."/>
            <person name="Merenyi Z."/>
            <person name="Ke H.-M."/>
            <person name="Monk M."/>
            <person name="Kocsube S."/>
            <person name="Drula E."/>
            <person name="Lipzen A."/>
            <person name="Balint B."/>
            <person name="Henrissat B."/>
            <person name="Andreopoulos B."/>
            <person name="Martin F.M."/>
            <person name="Harder C.B."/>
            <person name="Rigling D."/>
            <person name="Ford K.L."/>
            <person name="Foster G.D."/>
            <person name="Pangilinan J."/>
            <person name="Papanicolaou A."/>
            <person name="Barry K."/>
            <person name="LaButti K."/>
            <person name="Viragh M."/>
            <person name="Koriabine M."/>
            <person name="Yan M."/>
            <person name="Riley R."/>
            <person name="Champramary S."/>
            <person name="Plett K.L."/>
            <person name="Tsai I.J."/>
            <person name="Slot J."/>
            <person name="Sipos G."/>
            <person name="Plett J."/>
            <person name="Nagy L.G."/>
            <person name="Grigoriev I.V."/>
        </authorList>
    </citation>
    <scope>NUCLEOTIDE SEQUENCE</scope>
    <source>
        <strain evidence="2">FPL87.14</strain>
    </source>
</reference>
<proteinExistence type="predicted"/>
<dbReference type="EMBL" id="JAUEPT010000010">
    <property type="protein sequence ID" value="KAK0448167.1"/>
    <property type="molecule type" value="Genomic_DNA"/>
</dbReference>
<dbReference type="AlphaFoldDB" id="A0AA39JTC2"/>
<evidence type="ECO:0000313" key="2">
    <source>
        <dbReference type="EMBL" id="KAK0448167.1"/>
    </source>
</evidence>
<dbReference type="Proteomes" id="UP001175226">
    <property type="component" value="Unassembled WGS sequence"/>
</dbReference>
<comment type="caution">
    <text evidence="2">The sequence shown here is derived from an EMBL/GenBank/DDBJ whole genome shotgun (WGS) entry which is preliminary data.</text>
</comment>
<evidence type="ECO:0000256" key="1">
    <source>
        <dbReference type="SAM" id="MobiDB-lite"/>
    </source>
</evidence>
<feature type="compositionally biased region" description="Basic and acidic residues" evidence="1">
    <location>
        <begin position="93"/>
        <end position="104"/>
    </location>
</feature>
<accession>A0AA39JTC2</accession>
<name>A0AA39JTC2_9AGAR</name>
<feature type="region of interest" description="Disordered" evidence="1">
    <location>
        <begin position="93"/>
        <end position="113"/>
    </location>
</feature>